<dbReference type="OrthoDB" id="6371771at2759"/>
<dbReference type="EMBL" id="GL732697">
    <property type="protein sequence ID" value="EFX66637.1"/>
    <property type="molecule type" value="Genomic_DNA"/>
</dbReference>
<dbReference type="HOGENOM" id="CLU_1788802_0_0_1"/>
<gene>
    <name evidence="1" type="ORF">DAPPUDRAFT_262774</name>
</gene>
<evidence type="ECO:0000313" key="2">
    <source>
        <dbReference type="Proteomes" id="UP000000305"/>
    </source>
</evidence>
<dbReference type="InParanoid" id="E9HNN5"/>
<evidence type="ECO:0008006" key="3">
    <source>
        <dbReference type="Google" id="ProtNLM"/>
    </source>
</evidence>
<protein>
    <recommendedName>
        <fullName evidence="3">Retrotransposon Copia-like N-terminal domain-containing protein</fullName>
    </recommendedName>
</protein>
<evidence type="ECO:0000313" key="1">
    <source>
        <dbReference type="EMBL" id="EFX66637.1"/>
    </source>
</evidence>
<name>E9HNN5_DAPPU</name>
<dbReference type="Pfam" id="PF14223">
    <property type="entry name" value="Retrotran_gag_2"/>
    <property type="match status" value="1"/>
</dbReference>
<dbReference type="AlphaFoldDB" id="E9HNN5"/>
<organism evidence="1 2">
    <name type="scientific">Daphnia pulex</name>
    <name type="common">Water flea</name>
    <dbReference type="NCBI Taxonomy" id="6669"/>
    <lineage>
        <taxon>Eukaryota</taxon>
        <taxon>Metazoa</taxon>
        <taxon>Ecdysozoa</taxon>
        <taxon>Arthropoda</taxon>
        <taxon>Crustacea</taxon>
        <taxon>Branchiopoda</taxon>
        <taxon>Diplostraca</taxon>
        <taxon>Cladocera</taxon>
        <taxon>Anomopoda</taxon>
        <taxon>Daphniidae</taxon>
        <taxon>Daphnia</taxon>
    </lineage>
</organism>
<keyword evidence="2" id="KW-1185">Reference proteome</keyword>
<sequence>MAENSEGKRDFTKFNGVNFPQWKFAVMLKLKQKKLDGIVLGYDRKPNEVCQEMEVERVKVTVITNQNEIDTWIDKDISAQGIIFYNIEPSFQVALKGSGSSNEMWNRLILQYAQVAIANADFLLGKFQLYKMYPGNETQSSSINLITPLWHT</sequence>
<dbReference type="Proteomes" id="UP000000305">
    <property type="component" value="Unassembled WGS sequence"/>
</dbReference>
<accession>E9HNN5</accession>
<reference evidence="1 2" key="1">
    <citation type="journal article" date="2011" name="Science">
        <title>The ecoresponsive genome of Daphnia pulex.</title>
        <authorList>
            <person name="Colbourne J.K."/>
            <person name="Pfrender M.E."/>
            <person name="Gilbert D."/>
            <person name="Thomas W.K."/>
            <person name="Tucker A."/>
            <person name="Oakley T.H."/>
            <person name="Tokishita S."/>
            <person name="Aerts A."/>
            <person name="Arnold G.J."/>
            <person name="Basu M.K."/>
            <person name="Bauer D.J."/>
            <person name="Caceres C.E."/>
            <person name="Carmel L."/>
            <person name="Casola C."/>
            <person name="Choi J.H."/>
            <person name="Detter J.C."/>
            <person name="Dong Q."/>
            <person name="Dusheyko S."/>
            <person name="Eads B.D."/>
            <person name="Frohlich T."/>
            <person name="Geiler-Samerotte K.A."/>
            <person name="Gerlach D."/>
            <person name="Hatcher P."/>
            <person name="Jogdeo S."/>
            <person name="Krijgsveld J."/>
            <person name="Kriventseva E.V."/>
            <person name="Kultz D."/>
            <person name="Laforsch C."/>
            <person name="Lindquist E."/>
            <person name="Lopez J."/>
            <person name="Manak J.R."/>
            <person name="Muller J."/>
            <person name="Pangilinan J."/>
            <person name="Patwardhan R.P."/>
            <person name="Pitluck S."/>
            <person name="Pritham E.J."/>
            <person name="Rechtsteiner A."/>
            <person name="Rho M."/>
            <person name="Rogozin I.B."/>
            <person name="Sakarya O."/>
            <person name="Salamov A."/>
            <person name="Schaack S."/>
            <person name="Shapiro H."/>
            <person name="Shiga Y."/>
            <person name="Skalitzky C."/>
            <person name="Smith Z."/>
            <person name="Souvorov A."/>
            <person name="Sung W."/>
            <person name="Tang Z."/>
            <person name="Tsuchiya D."/>
            <person name="Tu H."/>
            <person name="Vos H."/>
            <person name="Wang M."/>
            <person name="Wolf Y.I."/>
            <person name="Yamagata H."/>
            <person name="Yamada T."/>
            <person name="Ye Y."/>
            <person name="Shaw J.R."/>
            <person name="Andrews J."/>
            <person name="Crease T.J."/>
            <person name="Tang H."/>
            <person name="Lucas S.M."/>
            <person name="Robertson H.M."/>
            <person name="Bork P."/>
            <person name="Koonin E.V."/>
            <person name="Zdobnov E.M."/>
            <person name="Grigoriev I.V."/>
            <person name="Lynch M."/>
            <person name="Boore J.L."/>
        </authorList>
    </citation>
    <scope>NUCLEOTIDE SEQUENCE [LARGE SCALE GENOMIC DNA]</scope>
</reference>
<dbReference type="KEGG" id="dpx:DAPPUDRAFT_262774"/>
<proteinExistence type="predicted"/>
<dbReference type="PhylomeDB" id="E9HNN5"/>